<protein>
    <recommendedName>
        <fullName evidence="1">N-acetyltransferase domain-containing protein</fullName>
    </recommendedName>
</protein>
<dbReference type="Pfam" id="PF00583">
    <property type="entry name" value="Acetyltransf_1"/>
    <property type="match status" value="1"/>
</dbReference>
<evidence type="ECO:0000313" key="3">
    <source>
        <dbReference type="Proteomes" id="UP000242700"/>
    </source>
</evidence>
<sequence>MAFDIRKMEVKDAASIIEHKKRVTEENPDTLATAIENKTITIEEEEATVKSLGPNDLGIVAVDGDKVVGMLNMRQDHRKKFEHIGQFGISMQQAYTGSGTGTEMVKQAIQFARDNDMLEKIILTVFSNNPGAIKLYKKLGFEEEATLKNQVKLAQGYTDLVYMSIDVK</sequence>
<reference evidence="3" key="1">
    <citation type="submission" date="2016-10" db="EMBL/GenBank/DDBJ databases">
        <authorList>
            <person name="Varghese N."/>
            <person name="Submissions S."/>
        </authorList>
    </citation>
    <scope>NUCLEOTIDE SEQUENCE [LARGE SCALE GENOMIC DNA]</scope>
    <source>
        <strain evidence="3">CGMCC 1.8911</strain>
    </source>
</reference>
<dbReference type="PANTHER" id="PTHR43415">
    <property type="entry name" value="SPERMIDINE N(1)-ACETYLTRANSFERASE"/>
    <property type="match status" value="1"/>
</dbReference>
<dbReference type="OrthoDB" id="7205533at2"/>
<dbReference type="PANTHER" id="PTHR43415:SF3">
    <property type="entry name" value="GNAT-FAMILY ACETYLTRANSFERASE"/>
    <property type="match status" value="1"/>
</dbReference>
<dbReference type="STRING" id="586411.SAMN05216187_11367"/>
<dbReference type="SUPFAM" id="SSF55729">
    <property type="entry name" value="Acyl-CoA N-acyltransferases (Nat)"/>
    <property type="match status" value="1"/>
</dbReference>
<dbReference type="GO" id="GO:0016747">
    <property type="term" value="F:acyltransferase activity, transferring groups other than amino-acyl groups"/>
    <property type="evidence" value="ECO:0007669"/>
    <property type="project" value="InterPro"/>
</dbReference>
<dbReference type="Gene3D" id="3.40.630.30">
    <property type="match status" value="1"/>
</dbReference>
<gene>
    <name evidence="2" type="ORF">SAMN05216187_11367</name>
</gene>
<dbReference type="InterPro" id="IPR000182">
    <property type="entry name" value="GNAT_dom"/>
</dbReference>
<feature type="domain" description="N-acetyltransferase" evidence="1">
    <location>
        <begin position="3"/>
        <end position="168"/>
    </location>
</feature>
<evidence type="ECO:0000259" key="1">
    <source>
        <dbReference type="PROSITE" id="PS51186"/>
    </source>
</evidence>
<evidence type="ECO:0000313" key="2">
    <source>
        <dbReference type="EMBL" id="SDK67701.1"/>
    </source>
</evidence>
<dbReference type="InterPro" id="IPR016181">
    <property type="entry name" value="Acyl_CoA_acyltransferase"/>
</dbReference>
<dbReference type="PROSITE" id="PS51186">
    <property type="entry name" value="GNAT"/>
    <property type="match status" value="1"/>
</dbReference>
<proteinExistence type="predicted"/>
<accession>A0A1G9DUZ6</accession>
<dbReference type="EMBL" id="FNFI01000013">
    <property type="protein sequence ID" value="SDK67701.1"/>
    <property type="molecule type" value="Genomic_DNA"/>
</dbReference>
<dbReference type="RefSeq" id="WP_092599669.1">
    <property type="nucleotide sequence ID" value="NZ_FNFI01000013.1"/>
</dbReference>
<dbReference type="AlphaFoldDB" id="A0A1G9DUZ6"/>
<name>A0A1G9DUZ6_9STAP</name>
<dbReference type="Proteomes" id="UP000242700">
    <property type="component" value="Unassembled WGS sequence"/>
</dbReference>
<organism evidence="2 3">
    <name type="scientific">Jeotgalicoccus aerolatus</name>
    <dbReference type="NCBI Taxonomy" id="709510"/>
    <lineage>
        <taxon>Bacteria</taxon>
        <taxon>Bacillati</taxon>
        <taxon>Bacillota</taxon>
        <taxon>Bacilli</taxon>
        <taxon>Bacillales</taxon>
        <taxon>Staphylococcaceae</taxon>
        <taxon>Jeotgalicoccus</taxon>
    </lineage>
</organism>
<dbReference type="CDD" id="cd04301">
    <property type="entry name" value="NAT_SF"/>
    <property type="match status" value="1"/>
</dbReference>